<evidence type="ECO:0000259" key="1">
    <source>
        <dbReference type="Pfam" id="PF13472"/>
    </source>
</evidence>
<dbReference type="GO" id="GO:0004622">
    <property type="term" value="F:phosphatidylcholine lysophospholipase activity"/>
    <property type="evidence" value="ECO:0007669"/>
    <property type="project" value="TreeGrafter"/>
</dbReference>
<reference evidence="2 3" key="1">
    <citation type="submission" date="2020-01" db="EMBL/GenBank/DDBJ databases">
        <title>Herbidospora sp. NEAU-GS84 nov., a novel actinomycete isolated from soil.</title>
        <authorList>
            <person name="Han L."/>
        </authorList>
    </citation>
    <scope>NUCLEOTIDE SEQUENCE [LARGE SCALE GENOMIC DNA]</scope>
    <source>
        <strain evidence="2 3">NEAU-GS84</strain>
    </source>
</reference>
<feature type="domain" description="SGNH hydrolase-type esterase" evidence="1">
    <location>
        <begin position="9"/>
        <end position="204"/>
    </location>
</feature>
<dbReference type="PANTHER" id="PTHR30383">
    <property type="entry name" value="THIOESTERASE 1/PROTEASE 1/LYSOPHOSPHOLIPASE L1"/>
    <property type="match status" value="1"/>
</dbReference>
<evidence type="ECO:0000313" key="2">
    <source>
        <dbReference type="EMBL" id="NAS23639.1"/>
    </source>
</evidence>
<comment type="caution">
    <text evidence="2">The sequence shown here is derived from an EMBL/GenBank/DDBJ whole genome shotgun (WGS) entry which is preliminary data.</text>
</comment>
<dbReference type="Gene3D" id="3.40.50.1110">
    <property type="entry name" value="SGNH hydrolase"/>
    <property type="match status" value="1"/>
</dbReference>
<organism evidence="2 3">
    <name type="scientific">Herbidospora solisilvae</name>
    <dbReference type="NCBI Taxonomy" id="2696284"/>
    <lineage>
        <taxon>Bacteria</taxon>
        <taxon>Bacillati</taxon>
        <taxon>Actinomycetota</taxon>
        <taxon>Actinomycetes</taxon>
        <taxon>Streptosporangiales</taxon>
        <taxon>Streptosporangiaceae</taxon>
        <taxon>Herbidospora</taxon>
    </lineage>
</organism>
<dbReference type="EMBL" id="WXEW01000005">
    <property type="protein sequence ID" value="NAS23639.1"/>
    <property type="molecule type" value="Genomic_DNA"/>
</dbReference>
<proteinExistence type="predicted"/>
<dbReference type="PANTHER" id="PTHR30383:SF19">
    <property type="entry name" value="FIBRONECTIN TYPE-III DOMAIN-CONTAINING PROTEIN"/>
    <property type="match status" value="1"/>
</dbReference>
<protein>
    <submittedName>
        <fullName evidence="2">GDSL family lipase</fullName>
    </submittedName>
</protein>
<dbReference type="InterPro" id="IPR051532">
    <property type="entry name" value="Ester_Hydrolysis_Enzymes"/>
</dbReference>
<dbReference type="AlphaFoldDB" id="A0A7C9JVM7"/>
<dbReference type="RefSeq" id="WP_161480899.1">
    <property type="nucleotide sequence ID" value="NZ_WXEW01000005.1"/>
</dbReference>
<name>A0A7C9JVM7_9ACTN</name>
<dbReference type="InterPro" id="IPR013830">
    <property type="entry name" value="SGNH_hydro"/>
</dbReference>
<dbReference type="SUPFAM" id="SSF52266">
    <property type="entry name" value="SGNH hydrolase"/>
    <property type="match status" value="1"/>
</dbReference>
<evidence type="ECO:0000313" key="3">
    <source>
        <dbReference type="Proteomes" id="UP000479526"/>
    </source>
</evidence>
<dbReference type="InterPro" id="IPR036514">
    <property type="entry name" value="SGNH_hydro_sf"/>
</dbReference>
<gene>
    <name evidence="2" type="ORF">GT755_18300</name>
</gene>
<keyword evidence="3" id="KW-1185">Reference proteome</keyword>
<dbReference type="Proteomes" id="UP000479526">
    <property type="component" value="Unassembled WGS sequence"/>
</dbReference>
<accession>A0A7C9JVM7</accession>
<sequence length="243" mass="26536">MSVVTLMIVGDSISHGSSGDWTWRYRLFKHLKNHGVTLDFVGPRNDLDAIATPEPGDGDDAYADPDFDPDHNAQWGRPYCLEMAEIAQKVAAHRPEYLLVLLGINDLFWYGHSADQNEANLRAFISNARTGNHDVKIVLGTVLDTHRASVDPEFNARVSEFNRRLILTAGDMTTARSPIVIAATHAEFVASAHTWDGTHPNGQGELRIAAAFADTLAGQFGVGAPYPRPFPVVVEARKPAPAV</sequence>
<dbReference type="Pfam" id="PF13472">
    <property type="entry name" value="Lipase_GDSL_2"/>
    <property type="match status" value="1"/>
</dbReference>